<keyword evidence="1" id="KW-0812">Transmembrane</keyword>
<evidence type="ECO:0000313" key="3">
    <source>
        <dbReference type="Proteomes" id="UP000217211"/>
    </source>
</evidence>
<keyword evidence="3" id="KW-1185">Reference proteome</keyword>
<reference evidence="2 3" key="1">
    <citation type="submission" date="2017-08" db="EMBL/GenBank/DDBJ databases">
        <title>Multipartite genome sequences of Sinorhizobium species nodulating soybeans.</title>
        <authorList>
            <person name="Tian C.F."/>
        </authorList>
    </citation>
    <scope>NUCLEOTIDE SEQUENCE [LARGE SCALE GENOMIC DNA]</scope>
    <source>
        <strain evidence="2 3">CCBAU 05684</strain>
    </source>
</reference>
<dbReference type="EMBL" id="CP023067">
    <property type="protein sequence ID" value="ASY62539.1"/>
    <property type="molecule type" value="Genomic_DNA"/>
</dbReference>
<proteinExistence type="predicted"/>
<organism evidence="2 3">
    <name type="scientific">Sinorhizobium sojae CCBAU 05684</name>
    <dbReference type="NCBI Taxonomy" id="716928"/>
    <lineage>
        <taxon>Bacteria</taxon>
        <taxon>Pseudomonadati</taxon>
        <taxon>Pseudomonadota</taxon>
        <taxon>Alphaproteobacteria</taxon>
        <taxon>Hyphomicrobiales</taxon>
        <taxon>Rhizobiaceae</taxon>
        <taxon>Sinorhizobium/Ensifer group</taxon>
        <taxon>Sinorhizobium</taxon>
    </lineage>
</organism>
<dbReference type="RefSeq" id="WP_157212019.1">
    <property type="nucleotide sequence ID" value="NZ_AJQT01000109.1"/>
</dbReference>
<protein>
    <submittedName>
        <fullName evidence="2">Uncharacterized protein</fullName>
    </submittedName>
</protein>
<name>A0A249PB82_9HYPH</name>
<gene>
    <name evidence="2" type="ORF">SJ05684_c10820</name>
</gene>
<dbReference type="KEGG" id="esj:SJ05684_c10820"/>
<dbReference type="AlphaFoldDB" id="A0A249PB82"/>
<keyword evidence="1" id="KW-1133">Transmembrane helix</keyword>
<accession>A0A249PB82</accession>
<dbReference type="STRING" id="716928.GCA_000261485_04847"/>
<evidence type="ECO:0000256" key="1">
    <source>
        <dbReference type="SAM" id="Phobius"/>
    </source>
</evidence>
<sequence length="51" mass="5513">MPTEYRPPKRKADITGVEWLVLTAIIVSGLAALVVSGSSLDLSYFSVLPHN</sequence>
<evidence type="ECO:0000313" key="2">
    <source>
        <dbReference type="EMBL" id="ASY62539.1"/>
    </source>
</evidence>
<feature type="transmembrane region" description="Helical" evidence="1">
    <location>
        <begin position="20"/>
        <end position="40"/>
    </location>
</feature>
<keyword evidence="1" id="KW-0472">Membrane</keyword>
<dbReference type="Proteomes" id="UP000217211">
    <property type="component" value="Chromosome"/>
</dbReference>